<protein>
    <submittedName>
        <fullName evidence="1">Uncharacterized protein</fullName>
    </submittedName>
</protein>
<dbReference type="EMBL" id="MT144798">
    <property type="protein sequence ID" value="QJH99594.1"/>
    <property type="molecule type" value="Genomic_DNA"/>
</dbReference>
<dbReference type="AlphaFoldDB" id="A0A6M3JI85"/>
<accession>A0A6M3JI85</accession>
<gene>
    <name evidence="1" type="ORF">MM415A05793_0002</name>
    <name evidence="2" type="ORF">MM415B07027_0008</name>
    <name evidence="3" type="ORF">TM448B01622_0009</name>
</gene>
<dbReference type="EMBL" id="MT143449">
    <property type="protein sequence ID" value="QJA96957.1"/>
    <property type="molecule type" value="Genomic_DNA"/>
</dbReference>
<proteinExistence type="predicted"/>
<evidence type="ECO:0000313" key="3">
    <source>
        <dbReference type="EMBL" id="QJH99594.1"/>
    </source>
</evidence>
<name>A0A6M3JI85_9ZZZZ</name>
<evidence type="ECO:0000313" key="2">
    <source>
        <dbReference type="EMBL" id="QJA96957.1"/>
    </source>
</evidence>
<organism evidence="1">
    <name type="scientific">viral metagenome</name>
    <dbReference type="NCBI Taxonomy" id="1070528"/>
    <lineage>
        <taxon>unclassified sequences</taxon>
        <taxon>metagenomes</taxon>
        <taxon>organismal metagenomes</taxon>
    </lineage>
</organism>
<dbReference type="EMBL" id="MT141647">
    <property type="protein sequence ID" value="QJA68761.1"/>
    <property type="molecule type" value="Genomic_DNA"/>
</dbReference>
<reference evidence="1" key="1">
    <citation type="submission" date="2020-03" db="EMBL/GenBank/DDBJ databases">
        <title>The deep terrestrial virosphere.</title>
        <authorList>
            <person name="Holmfeldt K."/>
            <person name="Nilsson E."/>
            <person name="Simone D."/>
            <person name="Lopez-Fernandez M."/>
            <person name="Wu X."/>
            <person name="de Brujin I."/>
            <person name="Lundin D."/>
            <person name="Andersson A."/>
            <person name="Bertilsson S."/>
            <person name="Dopson M."/>
        </authorList>
    </citation>
    <scope>NUCLEOTIDE SEQUENCE</scope>
    <source>
        <strain evidence="1">MM415A05793</strain>
        <strain evidence="2">MM415B07027</strain>
        <strain evidence="3">TM448B01622</strain>
    </source>
</reference>
<evidence type="ECO:0000313" key="1">
    <source>
        <dbReference type="EMBL" id="QJA68761.1"/>
    </source>
</evidence>
<sequence>MGSKKSDKGQQLASLHAGDGYDGAIEDFIELQWDTHNDEHDDRAIAWYTVHQFCLENGMNKYLKNASEKIANTGIGSVLFYIKYLIDKAS</sequence>